<dbReference type="Gene3D" id="3.40.50.2000">
    <property type="entry name" value="Glycogen Phosphorylase B"/>
    <property type="match status" value="2"/>
</dbReference>
<dbReference type="SUPFAM" id="SSF53756">
    <property type="entry name" value="UDP-Glycosyltransferase/glycogen phosphorylase"/>
    <property type="match status" value="1"/>
</dbReference>
<comment type="catalytic activity">
    <reaction evidence="1 7">
        <text>[(1-&gt;4)-alpha-D-glucosyl](n) + ADP-alpha-D-glucose = [(1-&gt;4)-alpha-D-glucosyl](n+1) + ADP + H(+)</text>
        <dbReference type="Rhea" id="RHEA:18189"/>
        <dbReference type="Rhea" id="RHEA-COMP:9584"/>
        <dbReference type="Rhea" id="RHEA-COMP:9587"/>
        <dbReference type="ChEBI" id="CHEBI:15378"/>
        <dbReference type="ChEBI" id="CHEBI:15444"/>
        <dbReference type="ChEBI" id="CHEBI:57498"/>
        <dbReference type="ChEBI" id="CHEBI:456216"/>
        <dbReference type="EC" id="2.4.1.21"/>
    </reaction>
</comment>
<feature type="domain" description="Starch synthase catalytic" evidence="9">
    <location>
        <begin position="1"/>
        <end position="237"/>
    </location>
</feature>
<comment type="function">
    <text evidence="2 7">Synthesizes alpha-1,4-glucan chains using ADP-glucose.</text>
</comment>
<dbReference type="AlphaFoldDB" id="A0A537J959"/>
<dbReference type="GO" id="GO:0004373">
    <property type="term" value="F:alpha-1,4-glucan glucosyltransferase (UDP-glucose donor) activity"/>
    <property type="evidence" value="ECO:0007669"/>
    <property type="project" value="InterPro"/>
</dbReference>
<dbReference type="Pfam" id="PF00534">
    <property type="entry name" value="Glycos_transf_1"/>
    <property type="match status" value="1"/>
</dbReference>
<protein>
    <recommendedName>
        <fullName evidence="7">Glycogen synthase</fullName>
        <ecNumber evidence="7">2.4.1.21</ecNumber>
    </recommendedName>
    <alternativeName>
        <fullName evidence="7">Starch [bacterial glycogen] synthase</fullName>
    </alternativeName>
</protein>
<dbReference type="EMBL" id="VBAN01000282">
    <property type="protein sequence ID" value="TMI80091.1"/>
    <property type="molecule type" value="Genomic_DNA"/>
</dbReference>
<dbReference type="InterPro" id="IPR011835">
    <property type="entry name" value="GS/SS"/>
</dbReference>
<comment type="pathway">
    <text evidence="7">Glycan biosynthesis; glycogen biosynthesis.</text>
</comment>
<dbReference type="UniPathway" id="UPA00164"/>
<keyword evidence="6 7" id="KW-0320">Glycogen biosynthesis</keyword>
<evidence type="ECO:0000256" key="2">
    <source>
        <dbReference type="ARBA" id="ARBA00002764"/>
    </source>
</evidence>
<dbReference type="Pfam" id="PF08323">
    <property type="entry name" value="Glyco_transf_5"/>
    <property type="match status" value="1"/>
</dbReference>
<evidence type="ECO:0000313" key="10">
    <source>
        <dbReference type="EMBL" id="TMI80091.1"/>
    </source>
</evidence>
<evidence type="ECO:0000256" key="7">
    <source>
        <dbReference type="HAMAP-Rule" id="MF_00484"/>
    </source>
</evidence>
<evidence type="ECO:0000256" key="4">
    <source>
        <dbReference type="ARBA" id="ARBA00022676"/>
    </source>
</evidence>
<evidence type="ECO:0000259" key="8">
    <source>
        <dbReference type="Pfam" id="PF00534"/>
    </source>
</evidence>
<keyword evidence="5 7" id="KW-0808">Transferase</keyword>
<dbReference type="InterPro" id="IPR001296">
    <property type="entry name" value="Glyco_trans_1"/>
</dbReference>
<dbReference type="NCBIfam" id="NF001899">
    <property type="entry name" value="PRK00654.1-2"/>
    <property type="match status" value="1"/>
</dbReference>
<evidence type="ECO:0000256" key="1">
    <source>
        <dbReference type="ARBA" id="ARBA00001478"/>
    </source>
</evidence>
<evidence type="ECO:0000313" key="11">
    <source>
        <dbReference type="Proteomes" id="UP000318093"/>
    </source>
</evidence>
<evidence type="ECO:0000259" key="9">
    <source>
        <dbReference type="Pfam" id="PF08323"/>
    </source>
</evidence>
<dbReference type="NCBIfam" id="TIGR02095">
    <property type="entry name" value="glgA"/>
    <property type="match status" value="1"/>
</dbReference>
<dbReference type="HAMAP" id="MF_00484">
    <property type="entry name" value="Glycogen_synth"/>
    <property type="match status" value="1"/>
</dbReference>
<name>A0A537J959_9BACT</name>
<comment type="similarity">
    <text evidence="3 7">Belongs to the glycosyltransferase 1 family. Bacterial/plant glycogen synthase subfamily.</text>
</comment>
<feature type="domain" description="Glycosyl transferase family 1" evidence="8">
    <location>
        <begin position="292"/>
        <end position="441"/>
    </location>
</feature>
<accession>A0A537J959</accession>
<dbReference type="GO" id="GO:0005829">
    <property type="term" value="C:cytosol"/>
    <property type="evidence" value="ECO:0007669"/>
    <property type="project" value="TreeGrafter"/>
</dbReference>
<dbReference type="CDD" id="cd03791">
    <property type="entry name" value="GT5_Glycogen_synthase_DULL1-like"/>
    <property type="match status" value="1"/>
</dbReference>
<dbReference type="PANTHER" id="PTHR45825:SF11">
    <property type="entry name" value="ALPHA AMYLASE DOMAIN-CONTAINING PROTEIN"/>
    <property type="match status" value="1"/>
</dbReference>
<evidence type="ECO:0000256" key="3">
    <source>
        <dbReference type="ARBA" id="ARBA00010281"/>
    </source>
</evidence>
<keyword evidence="4 7" id="KW-0328">Glycosyltransferase</keyword>
<evidence type="ECO:0000256" key="6">
    <source>
        <dbReference type="ARBA" id="ARBA00023056"/>
    </source>
</evidence>
<dbReference type="EC" id="2.4.1.21" evidence="7"/>
<reference evidence="10 11" key="1">
    <citation type="journal article" date="2019" name="Nat. Microbiol.">
        <title>Mediterranean grassland soil C-N compound turnover is dependent on rainfall and depth, and is mediated by genomically divergent microorganisms.</title>
        <authorList>
            <person name="Diamond S."/>
            <person name="Andeer P.F."/>
            <person name="Li Z."/>
            <person name="Crits-Christoph A."/>
            <person name="Burstein D."/>
            <person name="Anantharaman K."/>
            <person name="Lane K.R."/>
            <person name="Thomas B.C."/>
            <person name="Pan C."/>
            <person name="Northen T.R."/>
            <person name="Banfield J.F."/>
        </authorList>
    </citation>
    <scope>NUCLEOTIDE SEQUENCE [LARGE SCALE GENOMIC DNA]</scope>
    <source>
        <strain evidence="10">NP_6</strain>
    </source>
</reference>
<comment type="caution">
    <text evidence="10">The sequence shown here is derived from an EMBL/GenBank/DDBJ whole genome shotgun (WGS) entry which is preliminary data.</text>
</comment>
<sequence length="488" mass="53469">MCTSEAVPFAKTGGLADVCGALPRALAEMGCDVRLVLPGYGTIDRGKFGFRSIGQAEVALGADRVKAQFYESRLPDSPVPTYLVANDHYFGRQGLYGEGGRDYPDNLERFTVFGRGALALLRHLDWAPQAVHCQDWQTGLLPVWLRVEPRDRVLAEAGTLFTVHNLAYQGLSPPDRLPLTGLGYDQFTPRGIEFYGKMNFLKGGLVYADLLSTVSEQYAREIQTAEFGCGLEGVLRERADALVGILNGVDYSAWDPSNDPLIPARYTPDDLAGKIICKEQLQRSLGLTVAPRTPLIGMITRLADQKGLDLVAPTIETILGRDAQFALLGSGDPAYHTLFREIGARQKGRASVTLGFDDALAHRIEAGADMFLMPSRYEPSGLNQLYSLRYGSLPIVRKTGGLADTIVDATPEAIDRGTANGFVFEPYTPEALVGAVTRALTAFQQPATWRRLQSTGMRQDFSWKRSAARYIDAYRRVMGAHSQGARRV</sequence>
<feature type="binding site" evidence="7">
    <location>
        <position position="11"/>
    </location>
    <ligand>
        <name>ADP-alpha-D-glucose</name>
        <dbReference type="ChEBI" id="CHEBI:57498"/>
    </ligand>
</feature>
<dbReference type="InterPro" id="IPR013534">
    <property type="entry name" value="Starch_synth_cat_dom"/>
</dbReference>
<dbReference type="Proteomes" id="UP000318093">
    <property type="component" value="Unassembled WGS sequence"/>
</dbReference>
<gene>
    <name evidence="7 10" type="primary">glgA</name>
    <name evidence="10" type="ORF">E6H03_09065</name>
</gene>
<organism evidence="10 11">
    <name type="scientific">Candidatus Segetimicrobium genomatis</name>
    <dbReference type="NCBI Taxonomy" id="2569760"/>
    <lineage>
        <taxon>Bacteria</taxon>
        <taxon>Bacillati</taxon>
        <taxon>Candidatus Sysuimicrobiota</taxon>
        <taxon>Candidatus Sysuimicrobiia</taxon>
        <taxon>Candidatus Sysuimicrobiales</taxon>
        <taxon>Candidatus Segetimicrobiaceae</taxon>
        <taxon>Candidatus Segetimicrobium</taxon>
    </lineage>
</organism>
<proteinExistence type="inferred from homology"/>
<dbReference type="PANTHER" id="PTHR45825">
    <property type="entry name" value="GRANULE-BOUND STARCH SYNTHASE 1, CHLOROPLASTIC/AMYLOPLASTIC"/>
    <property type="match status" value="1"/>
</dbReference>
<dbReference type="GO" id="GO:0009011">
    <property type="term" value="F:alpha-1,4-glucan glucosyltransferase (ADP-glucose donor) activity"/>
    <property type="evidence" value="ECO:0007669"/>
    <property type="project" value="UniProtKB-UniRule"/>
</dbReference>
<dbReference type="GO" id="GO:0005978">
    <property type="term" value="P:glycogen biosynthetic process"/>
    <property type="evidence" value="ECO:0007669"/>
    <property type="project" value="UniProtKB-UniRule"/>
</dbReference>
<evidence type="ECO:0000256" key="5">
    <source>
        <dbReference type="ARBA" id="ARBA00022679"/>
    </source>
</evidence>